<dbReference type="Pfam" id="PF01189">
    <property type="entry name" value="Methyltr_RsmB-F"/>
    <property type="match status" value="1"/>
</dbReference>
<keyword evidence="4 5" id="KW-0694">RNA-binding</keyword>
<keyword evidence="8" id="KW-1185">Reference proteome</keyword>
<dbReference type="STRING" id="1120955.SAMN03080610_03628"/>
<dbReference type="PROSITE" id="PS51686">
    <property type="entry name" value="SAM_MT_RSMB_NOP"/>
    <property type="match status" value="1"/>
</dbReference>
<evidence type="ECO:0000256" key="5">
    <source>
        <dbReference type="PROSITE-ProRule" id="PRU01023"/>
    </source>
</evidence>
<dbReference type="InterPro" id="IPR049560">
    <property type="entry name" value="MeTrfase_RsmB-F_NOP2_cat"/>
</dbReference>
<dbReference type="Proteomes" id="UP000199347">
    <property type="component" value="Unassembled WGS sequence"/>
</dbReference>
<evidence type="ECO:0000259" key="6">
    <source>
        <dbReference type="PROSITE" id="PS51686"/>
    </source>
</evidence>
<evidence type="ECO:0000313" key="7">
    <source>
        <dbReference type="EMBL" id="SCZ46325.1"/>
    </source>
</evidence>
<gene>
    <name evidence="7" type="ORF">SAMN03080610_03628</name>
</gene>
<feature type="domain" description="SAM-dependent MTase RsmB/NOP-type" evidence="6">
    <location>
        <begin position="145"/>
        <end position="430"/>
    </location>
</feature>
<evidence type="ECO:0000256" key="3">
    <source>
        <dbReference type="ARBA" id="ARBA00022691"/>
    </source>
</evidence>
<comment type="similarity">
    <text evidence="5">Belongs to the class I-like SAM-binding methyltransferase superfamily. RsmB/NOP family.</text>
</comment>
<keyword evidence="2 5" id="KW-0808">Transferase</keyword>
<keyword evidence="1 5" id="KW-0489">Methyltransferase</keyword>
<evidence type="ECO:0000256" key="2">
    <source>
        <dbReference type="ARBA" id="ARBA00022679"/>
    </source>
</evidence>
<organism evidence="7 8">
    <name type="scientific">Afifella marina DSM 2698</name>
    <dbReference type="NCBI Taxonomy" id="1120955"/>
    <lineage>
        <taxon>Bacteria</taxon>
        <taxon>Pseudomonadati</taxon>
        <taxon>Pseudomonadota</taxon>
        <taxon>Alphaproteobacteria</taxon>
        <taxon>Hyphomicrobiales</taxon>
        <taxon>Afifellaceae</taxon>
        <taxon>Afifella</taxon>
    </lineage>
</organism>
<evidence type="ECO:0000313" key="8">
    <source>
        <dbReference type="Proteomes" id="UP000199347"/>
    </source>
</evidence>
<dbReference type="InterPro" id="IPR023267">
    <property type="entry name" value="RCMT"/>
</dbReference>
<feature type="active site" description="Nucleophile" evidence="5">
    <location>
        <position position="363"/>
    </location>
</feature>
<sequence>MRLPGRIDAAIAVLTDVEERHRPVAEALKDWGLSHRFAGSGDRAAIGDLVYDALRRRASIAWRMGEETPRALALGAVVFHWGESADGLNQLFSEDRHAPEKLTESELERFQATSEDGMPEAARADVPDFAAKELERVFGSAWVEEGAALGERPPLDLRVNTLKAERDKVEGQLARFGVEKTHLSPVGLRVPPREGARRHPNVQADEAYQRGRIEIQDEASQLAALLAASSLDDSGGQILDFCAGGGGKTLALSAALANRGQIYAHDADRHRLAPIFERLKRAGARNVQVRQPGEGALDDLEGRMDVVLVDAPCSGSGTWRRRPDAKWRMKEDALQARAEEQEKILHEASRFVRPGGVLVYVTCSLFPAENGERITAFTGAQPEFQTLDLAPAWDKVTAGPAPRWATPAGLVLTPASTATDGFFIAAMARQA</sequence>
<dbReference type="EMBL" id="FMVW01000013">
    <property type="protein sequence ID" value="SCZ46325.1"/>
    <property type="molecule type" value="Genomic_DNA"/>
</dbReference>
<dbReference type="AlphaFoldDB" id="A0A1G5PA03"/>
<comment type="caution">
    <text evidence="5">Lacks conserved residue(s) required for the propagation of feature annotation.</text>
</comment>
<accession>A0A1G5PA03</accession>
<dbReference type="OrthoDB" id="9810297at2"/>
<reference evidence="8" key="1">
    <citation type="submission" date="2016-10" db="EMBL/GenBank/DDBJ databases">
        <authorList>
            <person name="Varghese N."/>
            <person name="Submissions S."/>
        </authorList>
    </citation>
    <scope>NUCLEOTIDE SEQUENCE [LARGE SCALE GENOMIC DNA]</scope>
    <source>
        <strain evidence="8">DSM 2698</strain>
    </source>
</reference>
<dbReference type="GO" id="GO:0001510">
    <property type="term" value="P:RNA methylation"/>
    <property type="evidence" value="ECO:0007669"/>
    <property type="project" value="InterPro"/>
</dbReference>
<proteinExistence type="inferred from homology"/>
<dbReference type="InterPro" id="IPR029063">
    <property type="entry name" value="SAM-dependent_MTases_sf"/>
</dbReference>
<dbReference type="CDD" id="cd02440">
    <property type="entry name" value="AdoMet_MTases"/>
    <property type="match status" value="1"/>
</dbReference>
<feature type="binding site" evidence="5">
    <location>
        <position position="310"/>
    </location>
    <ligand>
        <name>S-adenosyl-L-methionine</name>
        <dbReference type="ChEBI" id="CHEBI:59789"/>
    </ligand>
</feature>
<dbReference type="GO" id="GO:0008173">
    <property type="term" value="F:RNA methyltransferase activity"/>
    <property type="evidence" value="ECO:0007669"/>
    <property type="project" value="InterPro"/>
</dbReference>
<dbReference type="SUPFAM" id="SSF53335">
    <property type="entry name" value="S-adenosyl-L-methionine-dependent methyltransferases"/>
    <property type="match status" value="1"/>
</dbReference>
<dbReference type="Gene3D" id="3.40.50.150">
    <property type="entry name" value="Vaccinia Virus protein VP39"/>
    <property type="match status" value="1"/>
</dbReference>
<dbReference type="RefSeq" id="WP_092816531.1">
    <property type="nucleotide sequence ID" value="NZ_FMVW01000013.1"/>
</dbReference>
<feature type="binding site" evidence="5">
    <location>
        <position position="266"/>
    </location>
    <ligand>
        <name>S-adenosyl-L-methionine</name>
        <dbReference type="ChEBI" id="CHEBI:59789"/>
    </ligand>
</feature>
<dbReference type="PRINTS" id="PR02008">
    <property type="entry name" value="RCMTFAMILY"/>
</dbReference>
<dbReference type="PANTHER" id="PTHR22807:SF53">
    <property type="entry name" value="RIBOSOMAL RNA SMALL SUBUNIT METHYLTRANSFERASE B-RELATED"/>
    <property type="match status" value="1"/>
</dbReference>
<protein>
    <submittedName>
        <fullName evidence="7">16S rRNA (Cytosine967-C5)-methyltransferase</fullName>
    </submittedName>
</protein>
<keyword evidence="3 5" id="KW-0949">S-adenosyl-L-methionine</keyword>
<evidence type="ECO:0000256" key="1">
    <source>
        <dbReference type="ARBA" id="ARBA00022603"/>
    </source>
</evidence>
<evidence type="ECO:0000256" key="4">
    <source>
        <dbReference type="ARBA" id="ARBA00022884"/>
    </source>
</evidence>
<name>A0A1G5PA03_AFIMA</name>
<dbReference type="GO" id="GO:0003723">
    <property type="term" value="F:RNA binding"/>
    <property type="evidence" value="ECO:0007669"/>
    <property type="project" value="UniProtKB-UniRule"/>
</dbReference>
<dbReference type="InterPro" id="IPR001678">
    <property type="entry name" value="MeTrfase_RsmB-F_NOP2_dom"/>
</dbReference>
<dbReference type="PANTHER" id="PTHR22807">
    <property type="entry name" value="NOP2 YEAST -RELATED NOL1/NOP2/FMU SUN DOMAIN-CONTAINING"/>
    <property type="match status" value="1"/>
</dbReference>